<evidence type="ECO:0000313" key="3">
    <source>
        <dbReference type="WBParaSite" id="SVE_1266700.1"/>
    </source>
</evidence>
<evidence type="ECO:0000313" key="2">
    <source>
        <dbReference type="Proteomes" id="UP000035680"/>
    </source>
</evidence>
<dbReference type="WBParaSite" id="SVE_1266700.1">
    <property type="protein sequence ID" value="SVE_1266700.1"/>
    <property type="gene ID" value="SVE_1266700"/>
</dbReference>
<dbReference type="InterPro" id="IPR036397">
    <property type="entry name" value="RNaseH_sf"/>
</dbReference>
<reference evidence="2" key="1">
    <citation type="submission" date="2014-07" db="EMBL/GenBank/DDBJ databases">
        <authorList>
            <person name="Martin A.A"/>
            <person name="De Silva N."/>
        </authorList>
    </citation>
    <scope>NUCLEOTIDE SEQUENCE</scope>
</reference>
<organism evidence="2 3">
    <name type="scientific">Strongyloides venezuelensis</name>
    <name type="common">Threadworm</name>
    <dbReference type="NCBI Taxonomy" id="75913"/>
    <lineage>
        <taxon>Eukaryota</taxon>
        <taxon>Metazoa</taxon>
        <taxon>Ecdysozoa</taxon>
        <taxon>Nematoda</taxon>
        <taxon>Chromadorea</taxon>
        <taxon>Rhabditida</taxon>
        <taxon>Tylenchina</taxon>
        <taxon>Panagrolaimomorpha</taxon>
        <taxon>Strongyloidoidea</taxon>
        <taxon>Strongyloididae</taxon>
        <taxon>Strongyloides</taxon>
    </lineage>
</organism>
<keyword evidence="2" id="KW-1185">Reference proteome</keyword>
<protein>
    <submittedName>
        <fullName evidence="3">Integrase catalytic domain-containing protein</fullName>
    </submittedName>
</protein>
<feature type="domain" description="Integrase catalytic" evidence="1">
    <location>
        <begin position="6"/>
        <end position="132"/>
    </location>
</feature>
<dbReference type="Gene3D" id="3.30.420.10">
    <property type="entry name" value="Ribonuclease H-like superfamily/Ribonuclease H"/>
    <property type="match status" value="1"/>
</dbReference>
<dbReference type="SUPFAM" id="SSF53098">
    <property type="entry name" value="Ribonuclease H-like"/>
    <property type="match status" value="1"/>
</dbReference>
<dbReference type="GO" id="GO:0003676">
    <property type="term" value="F:nucleic acid binding"/>
    <property type="evidence" value="ECO:0007669"/>
    <property type="project" value="InterPro"/>
</dbReference>
<dbReference type="Proteomes" id="UP000035680">
    <property type="component" value="Unassembled WGS sequence"/>
</dbReference>
<dbReference type="AlphaFoldDB" id="A0A0K0FRM3"/>
<accession>A0A0K0FRM3</accession>
<dbReference type="GO" id="GO:0015074">
    <property type="term" value="P:DNA integration"/>
    <property type="evidence" value="ECO:0007669"/>
    <property type="project" value="InterPro"/>
</dbReference>
<reference evidence="3" key="2">
    <citation type="submission" date="2015-08" db="UniProtKB">
        <authorList>
            <consortium name="WormBaseParasite"/>
        </authorList>
    </citation>
    <scope>IDENTIFICATION</scope>
</reference>
<proteinExistence type="predicted"/>
<dbReference type="PROSITE" id="PS50994">
    <property type="entry name" value="INTEGRASE"/>
    <property type="match status" value="1"/>
</dbReference>
<sequence length="132" mass="15284">MEKHVTAERPFQQTNLDLMGPFTISLHGNKYILGLVDINSKYAIMESLQTAKGEEILEKIESCLFYKHRSPEVIRRDNAAYFRGELFRTIEERCTKIDFGTAYWLESLASIERLFRTVQATKAKLLEGVYSN</sequence>
<dbReference type="STRING" id="75913.A0A0K0FRM3"/>
<dbReference type="InterPro" id="IPR001584">
    <property type="entry name" value="Integrase_cat-core"/>
</dbReference>
<name>A0A0K0FRM3_STRVS</name>
<dbReference type="InterPro" id="IPR012337">
    <property type="entry name" value="RNaseH-like_sf"/>
</dbReference>
<evidence type="ECO:0000259" key="1">
    <source>
        <dbReference type="PROSITE" id="PS50994"/>
    </source>
</evidence>